<evidence type="ECO:0000313" key="2">
    <source>
        <dbReference type="EMBL" id="TMW58048.1"/>
    </source>
</evidence>
<dbReference type="InterPro" id="IPR049192">
    <property type="entry name" value="DUF4246_C"/>
</dbReference>
<dbReference type="Proteomes" id="UP000794436">
    <property type="component" value="Unassembled WGS sequence"/>
</dbReference>
<proteinExistence type="predicted"/>
<dbReference type="OrthoDB" id="59491at2759"/>
<organism evidence="2 3">
    <name type="scientific">Pythium oligandrum</name>
    <name type="common">Mycoparasitic fungus</name>
    <dbReference type="NCBI Taxonomy" id="41045"/>
    <lineage>
        <taxon>Eukaryota</taxon>
        <taxon>Sar</taxon>
        <taxon>Stramenopiles</taxon>
        <taxon>Oomycota</taxon>
        <taxon>Peronosporomycetes</taxon>
        <taxon>Pythiales</taxon>
        <taxon>Pythiaceae</taxon>
        <taxon>Pythium</taxon>
    </lineage>
</organism>
<dbReference type="EMBL" id="SPLM01000113">
    <property type="protein sequence ID" value="TMW58048.1"/>
    <property type="molecule type" value="Genomic_DNA"/>
</dbReference>
<comment type="caution">
    <text evidence="2">The sequence shown here is derived from an EMBL/GenBank/DDBJ whole genome shotgun (WGS) entry which is preliminary data.</text>
</comment>
<name>A0A8K1FGS5_PYTOL</name>
<keyword evidence="3" id="KW-1185">Reference proteome</keyword>
<reference evidence="2" key="1">
    <citation type="submission" date="2019-03" db="EMBL/GenBank/DDBJ databases">
        <title>Long read genome sequence of the mycoparasitic Pythium oligandrum ATCC 38472 isolated from sugarbeet rhizosphere.</title>
        <authorList>
            <person name="Gaulin E."/>
        </authorList>
    </citation>
    <scope>NUCLEOTIDE SEQUENCE</scope>
    <source>
        <strain evidence="2">ATCC 38472_TT</strain>
    </source>
</reference>
<protein>
    <recommendedName>
        <fullName evidence="1">DUF4246 domain-containing protein</fullName>
    </recommendedName>
</protein>
<dbReference type="PANTHER" id="PTHR33119">
    <property type="entry name" value="IFI3P"/>
    <property type="match status" value="1"/>
</dbReference>
<dbReference type="Pfam" id="PF14033">
    <property type="entry name" value="DUF4246"/>
    <property type="match status" value="2"/>
</dbReference>
<dbReference type="AlphaFoldDB" id="A0A8K1FGS5"/>
<evidence type="ECO:0000313" key="3">
    <source>
        <dbReference type="Proteomes" id="UP000794436"/>
    </source>
</evidence>
<gene>
    <name evidence="2" type="ORF">Poli38472_013522</name>
</gene>
<evidence type="ECO:0000259" key="1">
    <source>
        <dbReference type="Pfam" id="PF14033"/>
    </source>
</evidence>
<feature type="domain" description="DUF4246" evidence="1">
    <location>
        <begin position="274"/>
        <end position="418"/>
    </location>
</feature>
<accession>A0A8K1FGS5</accession>
<sequence>MLMKVRTGLLDEADFATSCPDVSPHPLEMDAIWFHVNKAKEQLDKMRSCIINTLDMVIQSNNLAATSNGEGFISPGPVNETWFSDSLVPVDLKTAFVDQVSVLEGVPDKEKDWHPGSDNQVLDLVHPSLYCCVSGKTKRMAESGVVRGSSVVDHMHHIAFKATDVVYPRSTVCSWSNDVCQWIPSDVAVDKNGHVKFLSYINNLHPEDHAAMYDSIASICERFVPLFDRVLSALASESERGPQLDTSCDRDYYSENDMTNEHIPSFPDAPKRYIAEIHLTPEKPQYPGGSWHIEGSDSENIVATGLYYFGCDNITESKLSFRVIVQEPDEVDKDTLSMAAMYGLRRDEMLVQSLGAATAIEDRCLVFPNTLQHKVEPFELADPTKPGVRKILAFFLVDPTKTIPSTSVIPPQQEEWLQRLVAPMLEAKGLPVAAMEEQLTHLVSDGMTLEEAKRFRRELMDARRSESNFDDNEELYFSLCEH</sequence>
<feature type="domain" description="DUF4246" evidence="1">
    <location>
        <begin position="79"/>
        <end position="244"/>
    </location>
</feature>
<dbReference type="InterPro" id="IPR025340">
    <property type="entry name" value="DUF4246"/>
</dbReference>
<dbReference type="PANTHER" id="PTHR33119:SF1">
    <property type="entry name" value="FE2OG DIOXYGENASE DOMAIN-CONTAINING PROTEIN"/>
    <property type="match status" value="1"/>
</dbReference>